<gene>
    <name evidence="1" type="ORF">L3Y34_017032</name>
</gene>
<evidence type="ECO:0000313" key="2">
    <source>
        <dbReference type="Proteomes" id="UP000827892"/>
    </source>
</evidence>
<accession>A0AAE9DHU7</accession>
<proteinExistence type="predicted"/>
<evidence type="ECO:0000313" key="1">
    <source>
        <dbReference type="EMBL" id="ULU03958.1"/>
    </source>
</evidence>
<reference evidence="1 2" key="1">
    <citation type="submission" date="2022-05" db="EMBL/GenBank/DDBJ databases">
        <title>Chromosome-level reference genomes for two strains of Caenorhabditis briggsae: an improved platform for comparative genomics.</title>
        <authorList>
            <person name="Stevens L."/>
            <person name="Andersen E.C."/>
        </authorList>
    </citation>
    <scope>NUCLEOTIDE SEQUENCE [LARGE SCALE GENOMIC DNA]</scope>
    <source>
        <strain evidence="1">QX1410_ONT</strain>
        <tissue evidence="1">Whole-organism</tissue>
    </source>
</reference>
<organism evidence="1 2">
    <name type="scientific">Caenorhabditis briggsae</name>
    <dbReference type="NCBI Taxonomy" id="6238"/>
    <lineage>
        <taxon>Eukaryota</taxon>
        <taxon>Metazoa</taxon>
        <taxon>Ecdysozoa</taxon>
        <taxon>Nematoda</taxon>
        <taxon>Chromadorea</taxon>
        <taxon>Rhabditida</taxon>
        <taxon>Rhabditina</taxon>
        <taxon>Rhabditomorpha</taxon>
        <taxon>Rhabditoidea</taxon>
        <taxon>Rhabditidae</taxon>
        <taxon>Peloderinae</taxon>
        <taxon>Caenorhabditis</taxon>
    </lineage>
</organism>
<protein>
    <submittedName>
        <fullName evidence="1">Uncharacterized protein</fullName>
    </submittedName>
</protein>
<sequence length="135" mass="15704">MPNVRKQSSFHRERVQNEAASIRVRSHSAKCKNRIHHINIEPQVNSFSAVFKILDDRKEDTVEQIQFDYNQRIFEVFEPYLRIRGLTINDVQFFLAGSETAIPESSGAHFLAGRTIYVRDVWVFRSGFIGAKFKT</sequence>
<name>A0AAE9DHU7_CAEBR</name>
<dbReference type="EMBL" id="CP090892">
    <property type="protein sequence ID" value="ULU03958.1"/>
    <property type="molecule type" value="Genomic_DNA"/>
</dbReference>
<dbReference type="AlphaFoldDB" id="A0AAE9DHU7"/>
<dbReference type="Proteomes" id="UP000827892">
    <property type="component" value="Chromosome II"/>
</dbReference>